<accession>A0ABV3Q7F7</accession>
<dbReference type="RefSeq" id="WP_367780794.1">
    <property type="nucleotide sequence ID" value="NZ_JBFMIA010000031.1"/>
</dbReference>
<gene>
    <name evidence="1" type="ORF">AB1471_16135</name>
</gene>
<comment type="caution">
    <text evidence="1">The sequence shown here is derived from an EMBL/GenBank/DDBJ whole genome shotgun (WGS) entry which is preliminary data.</text>
</comment>
<evidence type="ECO:0000313" key="1">
    <source>
        <dbReference type="EMBL" id="MEW9503305.1"/>
    </source>
</evidence>
<protein>
    <submittedName>
        <fullName evidence="1">Uncharacterized protein</fullName>
    </submittedName>
</protein>
<sequence length="113" mass="13635">MCQKQNLPVQRLYYWLRKLLPPMEDHRKNERANWSSMNVPVTEEEIHATIRIHMKESTIELDVPFTPQVLLHVAPFYSLDIPLLIKLFYKNCTLIHKENIHFDQSFFKMDAFY</sequence>
<proteinExistence type="predicted"/>
<dbReference type="EMBL" id="JBFMIA010000031">
    <property type="protein sequence ID" value="MEW9503305.1"/>
    <property type="molecule type" value="Genomic_DNA"/>
</dbReference>
<evidence type="ECO:0000313" key="2">
    <source>
        <dbReference type="Proteomes" id="UP001556040"/>
    </source>
</evidence>
<reference evidence="1 2" key="1">
    <citation type="journal article" date="1979" name="Int. J. Syst. Evol. Microbiol.">
        <title>Bacillus globisporus subsp. marinus subsp. nov.</title>
        <authorList>
            <person name="Liu H."/>
        </authorList>
    </citation>
    <scope>NUCLEOTIDE SEQUENCE [LARGE SCALE GENOMIC DNA]</scope>
    <source>
        <strain evidence="1 2">DSM 1297</strain>
    </source>
</reference>
<organism evidence="1 2">
    <name type="scientific">Jeotgalibacillus marinus</name>
    <dbReference type="NCBI Taxonomy" id="86667"/>
    <lineage>
        <taxon>Bacteria</taxon>
        <taxon>Bacillati</taxon>
        <taxon>Bacillota</taxon>
        <taxon>Bacilli</taxon>
        <taxon>Bacillales</taxon>
        <taxon>Caryophanaceae</taxon>
        <taxon>Jeotgalibacillus</taxon>
    </lineage>
</organism>
<name>A0ABV3Q7F7_9BACL</name>
<dbReference type="Proteomes" id="UP001556040">
    <property type="component" value="Unassembled WGS sequence"/>
</dbReference>
<keyword evidence="2" id="KW-1185">Reference proteome</keyword>